<dbReference type="STRING" id="1244869.H261_12669"/>
<dbReference type="Pfam" id="PF02738">
    <property type="entry name" value="MoCoBD_1"/>
    <property type="match status" value="1"/>
</dbReference>
<protein>
    <submittedName>
        <fullName evidence="3">Aerobic-type carbon monoxide dehydrogenase large subunit CoxL/CutL-like protein</fullName>
    </submittedName>
</protein>
<dbReference type="Pfam" id="PF20256">
    <property type="entry name" value="MoCoBD_2"/>
    <property type="match status" value="2"/>
</dbReference>
<dbReference type="OrthoDB" id="9767994at2"/>
<organism evidence="3 4">
    <name type="scientific">Paramagnetospirillum caucaseum</name>
    <dbReference type="NCBI Taxonomy" id="1244869"/>
    <lineage>
        <taxon>Bacteria</taxon>
        <taxon>Pseudomonadati</taxon>
        <taxon>Pseudomonadota</taxon>
        <taxon>Alphaproteobacteria</taxon>
        <taxon>Rhodospirillales</taxon>
        <taxon>Magnetospirillaceae</taxon>
        <taxon>Paramagnetospirillum</taxon>
    </lineage>
</organism>
<reference evidence="3 4" key="1">
    <citation type="journal article" date="2014" name="Genome Announc.">
        <title>Draft Genome Sequence of Magnetospirillum sp. Strain SO-1, a Freshwater Magnetotactic Bacterium Isolated from the Ol'khovka River, Russia.</title>
        <authorList>
            <person name="Grouzdev D.S."/>
            <person name="Dziuba M.V."/>
            <person name="Sukhacheva M.S."/>
            <person name="Mardanov A.V."/>
            <person name="Beletskiy A.V."/>
            <person name="Kuznetsov B.B."/>
            <person name="Skryabin K.G."/>
        </authorList>
    </citation>
    <scope>NUCLEOTIDE SEQUENCE [LARGE SCALE GENOMIC DNA]</scope>
    <source>
        <strain evidence="3 4">SO-1</strain>
    </source>
</reference>
<dbReference type="PIRSF" id="PIRSF036389">
    <property type="entry name" value="IOR_B"/>
    <property type="match status" value="1"/>
</dbReference>
<dbReference type="PATRIC" id="fig|1244869.3.peg.2557"/>
<dbReference type="PANTHER" id="PTHR47495:SF1">
    <property type="entry name" value="BLL3820 PROTEIN"/>
    <property type="match status" value="1"/>
</dbReference>
<dbReference type="InterPro" id="IPR046867">
    <property type="entry name" value="AldOxase/xan_DH_MoCoBD2"/>
</dbReference>
<dbReference type="AlphaFoldDB" id="M2Z5L8"/>
<dbReference type="PROSITE" id="PS51318">
    <property type="entry name" value="TAT"/>
    <property type="match status" value="1"/>
</dbReference>
<dbReference type="InterPro" id="IPR052516">
    <property type="entry name" value="N-heterocyclic_Hydroxylase"/>
</dbReference>
<name>M2Z5L8_9PROT</name>
<dbReference type="SUPFAM" id="SSF56003">
    <property type="entry name" value="Molybdenum cofactor-binding domain"/>
    <property type="match status" value="2"/>
</dbReference>
<comment type="caution">
    <text evidence="3">The sequence shown here is derived from an EMBL/GenBank/DDBJ whole genome shotgun (WGS) entry which is preliminary data.</text>
</comment>
<gene>
    <name evidence="3" type="ORF">H261_12669</name>
</gene>
<dbReference type="InterPro" id="IPR006311">
    <property type="entry name" value="TAT_signal"/>
</dbReference>
<dbReference type="eggNOG" id="COG1529">
    <property type="taxonomic scope" value="Bacteria"/>
</dbReference>
<dbReference type="SMART" id="SM01008">
    <property type="entry name" value="Ald_Xan_dh_C"/>
    <property type="match status" value="1"/>
</dbReference>
<dbReference type="Proteomes" id="UP000011744">
    <property type="component" value="Unassembled WGS sequence"/>
</dbReference>
<feature type="signal peptide" evidence="1">
    <location>
        <begin position="1"/>
        <end position="29"/>
    </location>
</feature>
<dbReference type="InterPro" id="IPR037165">
    <property type="entry name" value="AldOxase/xan_DH_Mopterin-bd_sf"/>
</dbReference>
<dbReference type="PANTHER" id="PTHR47495">
    <property type="entry name" value="ALDEHYDE DEHYDROGENASE"/>
    <property type="match status" value="1"/>
</dbReference>
<evidence type="ECO:0000259" key="2">
    <source>
        <dbReference type="SMART" id="SM01008"/>
    </source>
</evidence>
<evidence type="ECO:0000313" key="4">
    <source>
        <dbReference type="Proteomes" id="UP000011744"/>
    </source>
</evidence>
<accession>M2Z5L8</accession>
<dbReference type="EMBL" id="AONQ01000031">
    <property type="protein sequence ID" value="EME69590.1"/>
    <property type="molecule type" value="Genomic_DNA"/>
</dbReference>
<evidence type="ECO:0000256" key="1">
    <source>
        <dbReference type="SAM" id="SignalP"/>
    </source>
</evidence>
<sequence length="725" mass="76280">MNPALSRRALLRAGAALTVAFALPRPARAAAAKTNDPGEVDGFLSIGADGRVTVYCGKVDLGQGLRVAIRQMAAEELGLGMDAITLVEGDTLLTPDQGPTAGSTGVARGGVQIRQAAATARHALIRLAAARLDRPPQDLDLRDGVVAPADGGRSIAMGDLIGEAGFALKLDPQARLRDPAEYRLVGKPLPRPDLPAKVYGSHTYVHDVKLPGMLHARVIRPPVVGATLLKVDESSIKAVKGARVVRLKDFLAVVAGREWEAVRAAALLKAVWSDSAPLMGHGAVRGWLKAGPFAAEEVLKAKGDATARLADAPPPVEYYWPVQSHASLGPSCAVAQVGSGAATIWTASQATHRFRPAFAAMLGLPVDKVRLIYLDGSGCYGMNGHDDAAADAALLAKTVGKPVRVAWSRDDELGWDPKGPPQLIAMRGAMSPAGQVLGWSTEMWLPKATAGLSHVPLLAPEAAGIAQPRGLVTGLLAQNGDPPYAAVDLEVKVHWLADAPLRPSNIRAPGKIANSFAVESFFDELCARVGLDPLVTRLIGLRDLRGVAVLTKAASMMAWAPRPIPNPRRDGTGRGIAYVHYKHSETYVAIAMEVAVDAEAGRIAVKRVTCAHDCGLVINPDALRMQIEGCILQTLSRTLLEETTFDRARVTATDQSGYPILGFLGVPDIAVELIDRPGQPPMGGGEAAATPVPAALANAVFDAAGLRLRTVPFTPVRVREASQAL</sequence>
<evidence type="ECO:0000313" key="3">
    <source>
        <dbReference type="EMBL" id="EME69590.1"/>
    </source>
</evidence>
<dbReference type="Gene3D" id="3.90.1170.50">
    <property type="entry name" value="Aldehyde oxidase/xanthine dehydrogenase, a/b hammerhead"/>
    <property type="match status" value="1"/>
</dbReference>
<dbReference type="Gene3D" id="3.30.365.10">
    <property type="entry name" value="Aldehyde oxidase/xanthine dehydrogenase, molybdopterin binding domain"/>
    <property type="match status" value="4"/>
</dbReference>
<keyword evidence="4" id="KW-1185">Reference proteome</keyword>
<keyword evidence="1" id="KW-0732">Signal</keyword>
<feature type="domain" description="Aldehyde oxidase/xanthine dehydrogenase a/b hammerhead" evidence="2">
    <location>
        <begin position="199"/>
        <end position="276"/>
    </location>
</feature>
<dbReference type="InterPro" id="IPR000674">
    <property type="entry name" value="Ald_Oxase/Xan_DH_a/b"/>
</dbReference>
<feature type="chain" id="PRO_5004030681" evidence="1">
    <location>
        <begin position="30"/>
        <end position="725"/>
    </location>
</feature>
<dbReference type="RefSeq" id="WP_008618019.1">
    <property type="nucleotide sequence ID" value="NZ_AONQ01000031.1"/>
</dbReference>
<proteinExistence type="predicted"/>
<dbReference type="InterPro" id="IPR012368">
    <property type="entry name" value="OxRdtase_Mopterin-bd_su_IorB"/>
</dbReference>
<dbReference type="GO" id="GO:0016491">
    <property type="term" value="F:oxidoreductase activity"/>
    <property type="evidence" value="ECO:0007669"/>
    <property type="project" value="InterPro"/>
</dbReference>
<dbReference type="InterPro" id="IPR008274">
    <property type="entry name" value="AldOxase/xan_DH_MoCoBD1"/>
</dbReference>